<protein>
    <submittedName>
        <fullName evidence="1">Uncharacterized protein</fullName>
    </submittedName>
</protein>
<proteinExistence type="predicted"/>
<comment type="caution">
    <text evidence="1">The sequence shown here is derived from an EMBL/GenBank/DDBJ whole genome shotgun (WGS) entry which is preliminary data.</text>
</comment>
<reference evidence="1" key="2">
    <citation type="submission" date="2020-12" db="EMBL/GenBank/DDBJ databases">
        <authorList>
            <person name="Kanost M."/>
        </authorList>
    </citation>
    <scope>NUCLEOTIDE SEQUENCE</scope>
</reference>
<evidence type="ECO:0000313" key="2">
    <source>
        <dbReference type="Proteomes" id="UP000791440"/>
    </source>
</evidence>
<name>A0A921ZH51_MANSE</name>
<gene>
    <name evidence="1" type="ORF">O3G_MSEX010207</name>
</gene>
<keyword evidence="2" id="KW-1185">Reference proteome</keyword>
<dbReference type="Proteomes" id="UP000791440">
    <property type="component" value="Unassembled WGS sequence"/>
</dbReference>
<evidence type="ECO:0000313" key="1">
    <source>
        <dbReference type="EMBL" id="KAG6457301.1"/>
    </source>
</evidence>
<dbReference type="AlphaFoldDB" id="A0A921ZH51"/>
<dbReference type="EMBL" id="JH668542">
    <property type="protein sequence ID" value="KAG6457301.1"/>
    <property type="molecule type" value="Genomic_DNA"/>
</dbReference>
<sequence length="123" mass="14105">MALYDCPMWAEYQNARCAALLRKLQRLLAQRIVTSYRTVCHEGTCVLAGSLSWEKDHFHQWDLSSEFFCREKAFCVGRILGPREITAQLASIRSVAMKKWHTRMESPSADLRTVATVRSVKLA</sequence>
<accession>A0A921ZH51</accession>
<organism evidence="1 2">
    <name type="scientific">Manduca sexta</name>
    <name type="common">Tobacco hawkmoth</name>
    <name type="synonym">Tobacco hornworm</name>
    <dbReference type="NCBI Taxonomy" id="7130"/>
    <lineage>
        <taxon>Eukaryota</taxon>
        <taxon>Metazoa</taxon>
        <taxon>Ecdysozoa</taxon>
        <taxon>Arthropoda</taxon>
        <taxon>Hexapoda</taxon>
        <taxon>Insecta</taxon>
        <taxon>Pterygota</taxon>
        <taxon>Neoptera</taxon>
        <taxon>Endopterygota</taxon>
        <taxon>Lepidoptera</taxon>
        <taxon>Glossata</taxon>
        <taxon>Ditrysia</taxon>
        <taxon>Bombycoidea</taxon>
        <taxon>Sphingidae</taxon>
        <taxon>Sphinginae</taxon>
        <taxon>Sphingini</taxon>
        <taxon>Manduca</taxon>
    </lineage>
</organism>
<reference evidence="1" key="1">
    <citation type="journal article" date="2016" name="Insect Biochem. Mol. Biol.">
        <title>Multifaceted biological insights from a draft genome sequence of the tobacco hornworm moth, Manduca sexta.</title>
        <authorList>
            <person name="Kanost M.R."/>
            <person name="Arrese E.L."/>
            <person name="Cao X."/>
            <person name="Chen Y.R."/>
            <person name="Chellapilla S."/>
            <person name="Goldsmith M.R."/>
            <person name="Grosse-Wilde E."/>
            <person name="Heckel D.G."/>
            <person name="Herndon N."/>
            <person name="Jiang H."/>
            <person name="Papanicolaou A."/>
            <person name="Qu J."/>
            <person name="Soulages J.L."/>
            <person name="Vogel H."/>
            <person name="Walters J."/>
            <person name="Waterhouse R.M."/>
            <person name="Ahn S.J."/>
            <person name="Almeida F.C."/>
            <person name="An C."/>
            <person name="Aqrawi P."/>
            <person name="Bretschneider A."/>
            <person name="Bryant W.B."/>
            <person name="Bucks S."/>
            <person name="Chao H."/>
            <person name="Chevignon G."/>
            <person name="Christen J.M."/>
            <person name="Clarke D.F."/>
            <person name="Dittmer N.T."/>
            <person name="Ferguson L.C.F."/>
            <person name="Garavelou S."/>
            <person name="Gordon K.H.J."/>
            <person name="Gunaratna R.T."/>
            <person name="Han Y."/>
            <person name="Hauser F."/>
            <person name="He Y."/>
            <person name="Heidel-Fischer H."/>
            <person name="Hirsh A."/>
            <person name="Hu Y."/>
            <person name="Jiang H."/>
            <person name="Kalra D."/>
            <person name="Klinner C."/>
            <person name="Konig C."/>
            <person name="Kovar C."/>
            <person name="Kroll A.R."/>
            <person name="Kuwar S.S."/>
            <person name="Lee S.L."/>
            <person name="Lehman R."/>
            <person name="Li K."/>
            <person name="Li Z."/>
            <person name="Liang H."/>
            <person name="Lovelace S."/>
            <person name="Lu Z."/>
            <person name="Mansfield J.H."/>
            <person name="McCulloch K.J."/>
            <person name="Mathew T."/>
            <person name="Morton B."/>
            <person name="Muzny D.M."/>
            <person name="Neunemann D."/>
            <person name="Ongeri F."/>
            <person name="Pauchet Y."/>
            <person name="Pu L.L."/>
            <person name="Pyrousis I."/>
            <person name="Rao X.J."/>
            <person name="Redding A."/>
            <person name="Roesel C."/>
            <person name="Sanchez-Gracia A."/>
            <person name="Schaack S."/>
            <person name="Shukla A."/>
            <person name="Tetreau G."/>
            <person name="Wang Y."/>
            <person name="Xiong G.H."/>
            <person name="Traut W."/>
            <person name="Walsh T.K."/>
            <person name="Worley K.C."/>
            <person name="Wu D."/>
            <person name="Wu W."/>
            <person name="Wu Y.Q."/>
            <person name="Zhang X."/>
            <person name="Zou Z."/>
            <person name="Zucker H."/>
            <person name="Briscoe A.D."/>
            <person name="Burmester T."/>
            <person name="Clem R.J."/>
            <person name="Feyereisen R."/>
            <person name="Grimmelikhuijzen C.J.P."/>
            <person name="Hamodrakas S.J."/>
            <person name="Hansson B.S."/>
            <person name="Huguet E."/>
            <person name="Jermiin L.S."/>
            <person name="Lan Q."/>
            <person name="Lehman H.K."/>
            <person name="Lorenzen M."/>
            <person name="Merzendorfer H."/>
            <person name="Michalopoulos I."/>
            <person name="Morton D.B."/>
            <person name="Muthukrishnan S."/>
            <person name="Oakeshott J.G."/>
            <person name="Palmer W."/>
            <person name="Park Y."/>
            <person name="Passarelli A.L."/>
            <person name="Rozas J."/>
            <person name="Schwartz L.M."/>
            <person name="Smith W."/>
            <person name="Southgate A."/>
            <person name="Vilcinskas A."/>
            <person name="Vogt R."/>
            <person name="Wang P."/>
            <person name="Werren J."/>
            <person name="Yu X.Q."/>
            <person name="Zhou J.J."/>
            <person name="Brown S.J."/>
            <person name="Scherer S.E."/>
            <person name="Richards S."/>
            <person name="Blissard G.W."/>
        </authorList>
    </citation>
    <scope>NUCLEOTIDE SEQUENCE</scope>
</reference>